<feature type="domain" description="Type I restriction modification DNA specificity" evidence="4">
    <location>
        <begin position="293"/>
        <end position="379"/>
    </location>
</feature>
<gene>
    <name evidence="5" type="ORF">GCM10009789_05090</name>
</gene>
<keyword evidence="2" id="KW-0680">Restriction system</keyword>
<dbReference type="Pfam" id="PF01420">
    <property type="entry name" value="Methylase_S"/>
    <property type="match status" value="2"/>
</dbReference>
<comment type="similarity">
    <text evidence="1">Belongs to the type-I restriction system S methylase family.</text>
</comment>
<dbReference type="InterPro" id="IPR052021">
    <property type="entry name" value="Type-I_RS_S_subunit"/>
</dbReference>
<evidence type="ECO:0000313" key="5">
    <source>
        <dbReference type="EMBL" id="GAA1554648.1"/>
    </source>
</evidence>
<feature type="domain" description="Type I restriction modification DNA specificity" evidence="4">
    <location>
        <begin position="10"/>
        <end position="176"/>
    </location>
</feature>
<sequence>MSWLFGDIPHHWKSSRLDRVASVNARIGWKALTADEYQSAGYAFLATPNIKSSVIDFDQVNYISTYRYEESPSLKLSIDDVLLAKDGNTLGIVNIVRQLPRPATVNGSIALIRACGIHPNYLHFLIASKPLQEHIQSLKDGMGVPHLFQRDIRRFPVLLPPLEEQRRIADFLDAETARIDRLWMIRDRQRKLLLERFAAEWGELVARVATRSEWLPIRRFIQAITDGPFGSSLTSSHYRDEGARVIRLGNIGRASFKAASEAFISLDYYRELRRHAVVPGDLIVAGLGDENHPVGRACVAPDGLGPSIVKADCFRIRFDQSLLTHQYAAWAMSSPVIAEEVSLLTRGSTRARINLGVAREIEIPVPPLSEQARIVSALESRRLEIAAIVGYCERQLEVLTEQRRALITAAVTGRVDVTTARGTGTS</sequence>
<reference evidence="6" key="1">
    <citation type="journal article" date="2019" name="Int. J. Syst. Evol. Microbiol.">
        <title>The Global Catalogue of Microorganisms (GCM) 10K type strain sequencing project: providing services to taxonomists for standard genome sequencing and annotation.</title>
        <authorList>
            <consortium name="The Broad Institute Genomics Platform"/>
            <consortium name="The Broad Institute Genome Sequencing Center for Infectious Disease"/>
            <person name="Wu L."/>
            <person name="Ma J."/>
        </authorList>
    </citation>
    <scope>NUCLEOTIDE SEQUENCE [LARGE SCALE GENOMIC DNA]</scope>
    <source>
        <strain evidence="6">JCM 14969</strain>
    </source>
</reference>
<organism evidence="5 6">
    <name type="scientific">Kribbella sancticallisti</name>
    <dbReference type="NCBI Taxonomy" id="460087"/>
    <lineage>
        <taxon>Bacteria</taxon>
        <taxon>Bacillati</taxon>
        <taxon>Actinomycetota</taxon>
        <taxon>Actinomycetes</taxon>
        <taxon>Propionibacteriales</taxon>
        <taxon>Kribbellaceae</taxon>
        <taxon>Kribbella</taxon>
    </lineage>
</organism>
<protein>
    <submittedName>
        <fullName evidence="5">Restriction endonuclease subunit S</fullName>
    </submittedName>
</protein>
<evidence type="ECO:0000313" key="6">
    <source>
        <dbReference type="Proteomes" id="UP001500393"/>
    </source>
</evidence>
<dbReference type="EMBL" id="BAAAOS010000006">
    <property type="protein sequence ID" value="GAA1554648.1"/>
    <property type="molecule type" value="Genomic_DNA"/>
</dbReference>
<dbReference type="PANTHER" id="PTHR30408:SF12">
    <property type="entry name" value="TYPE I RESTRICTION ENZYME MJAVIII SPECIFICITY SUBUNIT"/>
    <property type="match status" value="1"/>
</dbReference>
<keyword evidence="6" id="KW-1185">Reference proteome</keyword>
<dbReference type="SUPFAM" id="SSF116734">
    <property type="entry name" value="DNA methylase specificity domain"/>
    <property type="match status" value="2"/>
</dbReference>
<dbReference type="PANTHER" id="PTHR30408">
    <property type="entry name" value="TYPE-1 RESTRICTION ENZYME ECOKI SPECIFICITY PROTEIN"/>
    <property type="match status" value="1"/>
</dbReference>
<dbReference type="InterPro" id="IPR044946">
    <property type="entry name" value="Restrct_endonuc_typeI_TRD_sf"/>
</dbReference>
<evidence type="ECO:0000256" key="3">
    <source>
        <dbReference type="ARBA" id="ARBA00023125"/>
    </source>
</evidence>
<proteinExistence type="inferred from homology"/>
<keyword evidence="3" id="KW-0238">DNA-binding</keyword>
<evidence type="ECO:0000256" key="2">
    <source>
        <dbReference type="ARBA" id="ARBA00022747"/>
    </source>
</evidence>
<keyword evidence="5" id="KW-0378">Hydrolase</keyword>
<dbReference type="RefSeq" id="WP_344209257.1">
    <property type="nucleotide sequence ID" value="NZ_BAAAOS010000006.1"/>
</dbReference>
<dbReference type="Gene3D" id="3.90.220.20">
    <property type="entry name" value="DNA methylase specificity domains"/>
    <property type="match status" value="2"/>
</dbReference>
<dbReference type="GO" id="GO:0004519">
    <property type="term" value="F:endonuclease activity"/>
    <property type="evidence" value="ECO:0007669"/>
    <property type="project" value="UniProtKB-KW"/>
</dbReference>
<keyword evidence="5" id="KW-0540">Nuclease</keyword>
<keyword evidence="5" id="KW-0255">Endonuclease</keyword>
<dbReference type="InterPro" id="IPR000055">
    <property type="entry name" value="Restrct_endonuc_typeI_TRD"/>
</dbReference>
<accession>A0ABP4N5I9</accession>
<comment type="caution">
    <text evidence="5">The sequence shown here is derived from an EMBL/GenBank/DDBJ whole genome shotgun (WGS) entry which is preliminary data.</text>
</comment>
<evidence type="ECO:0000259" key="4">
    <source>
        <dbReference type="Pfam" id="PF01420"/>
    </source>
</evidence>
<evidence type="ECO:0000256" key="1">
    <source>
        <dbReference type="ARBA" id="ARBA00010923"/>
    </source>
</evidence>
<dbReference type="Proteomes" id="UP001500393">
    <property type="component" value="Unassembled WGS sequence"/>
</dbReference>
<name>A0ABP4N5I9_9ACTN</name>